<evidence type="ECO:0000313" key="5">
    <source>
        <dbReference type="EMBL" id="PKA53836.1"/>
    </source>
</evidence>
<dbReference type="OrthoDB" id="434939at2759"/>
<feature type="compositionally biased region" description="Basic residues" evidence="3">
    <location>
        <begin position="401"/>
        <end position="415"/>
    </location>
</feature>
<feature type="compositionally biased region" description="Basic and acidic residues" evidence="3">
    <location>
        <begin position="387"/>
        <end position="400"/>
    </location>
</feature>
<keyword evidence="2" id="KW-0539">Nucleus</keyword>
<dbReference type="AlphaFoldDB" id="A0A2I0AEA5"/>
<dbReference type="PANTHER" id="PTHR13681:SF24">
    <property type="entry name" value="TUDOR DOMAIN-CONTAINING PROTEIN 3"/>
    <property type="match status" value="1"/>
</dbReference>
<dbReference type="EMBL" id="KZ451988">
    <property type="protein sequence ID" value="PKA53836.1"/>
    <property type="molecule type" value="Genomic_DNA"/>
</dbReference>
<evidence type="ECO:0000313" key="6">
    <source>
        <dbReference type="Proteomes" id="UP000236161"/>
    </source>
</evidence>
<evidence type="ECO:0000259" key="4">
    <source>
        <dbReference type="Pfam" id="PF08585"/>
    </source>
</evidence>
<dbReference type="Pfam" id="PF08585">
    <property type="entry name" value="RMI1_N_C"/>
    <property type="match status" value="1"/>
</dbReference>
<gene>
    <name evidence="5" type="ORF">AXF42_Ash011315</name>
</gene>
<proteinExistence type="predicted"/>
<reference evidence="5 6" key="1">
    <citation type="journal article" date="2017" name="Nature">
        <title>The Apostasia genome and the evolution of orchids.</title>
        <authorList>
            <person name="Zhang G.Q."/>
            <person name="Liu K.W."/>
            <person name="Li Z."/>
            <person name="Lohaus R."/>
            <person name="Hsiao Y.Y."/>
            <person name="Niu S.C."/>
            <person name="Wang J.Y."/>
            <person name="Lin Y.C."/>
            <person name="Xu Q."/>
            <person name="Chen L.J."/>
            <person name="Yoshida K."/>
            <person name="Fujiwara S."/>
            <person name="Wang Z.W."/>
            <person name="Zhang Y.Q."/>
            <person name="Mitsuda N."/>
            <person name="Wang M."/>
            <person name="Liu G.H."/>
            <person name="Pecoraro L."/>
            <person name="Huang H.X."/>
            <person name="Xiao X.J."/>
            <person name="Lin M."/>
            <person name="Wu X.Y."/>
            <person name="Wu W.L."/>
            <person name="Chen Y.Y."/>
            <person name="Chang S.B."/>
            <person name="Sakamoto S."/>
            <person name="Ohme-Takagi M."/>
            <person name="Yagi M."/>
            <person name="Zeng S.J."/>
            <person name="Shen C.Y."/>
            <person name="Yeh C.M."/>
            <person name="Luo Y.B."/>
            <person name="Tsai W.C."/>
            <person name="Van de Peer Y."/>
            <person name="Liu Z.J."/>
        </authorList>
    </citation>
    <scope>NUCLEOTIDE SEQUENCE [LARGE SCALE GENOMIC DNA]</scope>
    <source>
        <strain evidence="6">cv. Shenzhen</strain>
        <tissue evidence="5">Stem</tissue>
    </source>
</reference>
<accession>A0A2I0AEA5</accession>
<evidence type="ECO:0000256" key="2">
    <source>
        <dbReference type="ARBA" id="ARBA00023242"/>
    </source>
</evidence>
<feature type="region of interest" description="Disordered" evidence="3">
    <location>
        <begin position="383"/>
        <end position="415"/>
    </location>
</feature>
<dbReference type="Proteomes" id="UP000236161">
    <property type="component" value="Unassembled WGS sequence"/>
</dbReference>
<protein>
    <recommendedName>
        <fullName evidence="4">RecQ mediated genome instability protein 1 OB-fold domain-containing protein</fullName>
    </recommendedName>
</protein>
<dbReference type="STRING" id="1088818.A0A2I0AEA5"/>
<feature type="region of interest" description="Disordered" evidence="3">
    <location>
        <begin position="257"/>
        <end position="281"/>
    </location>
</feature>
<feature type="domain" description="RecQ mediated genome instability protein 1 OB-fold" evidence="4">
    <location>
        <begin position="66"/>
        <end position="177"/>
    </location>
</feature>
<dbReference type="Gene3D" id="2.40.50.770">
    <property type="entry name" value="RecQ-mediated genome instability protein Rmi1, C-terminal domain"/>
    <property type="match status" value="1"/>
</dbReference>
<dbReference type="GO" id="GO:0005634">
    <property type="term" value="C:nucleus"/>
    <property type="evidence" value="ECO:0007669"/>
    <property type="project" value="UniProtKB-SubCell"/>
</dbReference>
<dbReference type="PANTHER" id="PTHR13681">
    <property type="entry name" value="SURVIVAL OF MOTOR NEURON-RELATED-SPLICING FACTOR 30-RELATED"/>
    <property type="match status" value="1"/>
</dbReference>
<sequence>MTDSDRILETLISKGWRFRDPSDILSVIRSKTAASTSTSSSTSLSDSIESELLDKDLRSFGGKSIPESSAMKKSSYLHGPIVVQLVSVRDISRSIIDSSFKSSKHGHRLLRLILTDGLSQATAIEYTSIPSIMDEINPGCKVRLENKTAIHYGILCLNSKDVKIMGGVVQALYEEWQMSQKFSGLSRSILQPYQNDDIDGPPPFEKFQSEFCSMKVSQLSSSRDQWEVTSHLKVDSGEHHRDVRNDKVINDHVVVSRTETEENPSRTEARPKEVNESVPVQNQAASQKLLQKMSQPIRGGRYSMGHRTSFKNKQEEVPVFTLDEWERRKATTSKAVGMSSIQDISHDEELARQLQNQLDMEDYQNNGRSAGNEAEQIRMNMFNFDSAEERRREGANEFRGRGKGRSRGRGRKRYG</sequence>
<evidence type="ECO:0000256" key="1">
    <source>
        <dbReference type="ARBA" id="ARBA00004123"/>
    </source>
</evidence>
<feature type="compositionally biased region" description="Basic and acidic residues" evidence="3">
    <location>
        <begin position="258"/>
        <end position="275"/>
    </location>
</feature>
<dbReference type="InterPro" id="IPR013894">
    <property type="entry name" value="RMI1_OB"/>
</dbReference>
<organism evidence="5 6">
    <name type="scientific">Apostasia shenzhenica</name>
    <dbReference type="NCBI Taxonomy" id="1088818"/>
    <lineage>
        <taxon>Eukaryota</taxon>
        <taxon>Viridiplantae</taxon>
        <taxon>Streptophyta</taxon>
        <taxon>Embryophyta</taxon>
        <taxon>Tracheophyta</taxon>
        <taxon>Spermatophyta</taxon>
        <taxon>Magnoliopsida</taxon>
        <taxon>Liliopsida</taxon>
        <taxon>Asparagales</taxon>
        <taxon>Orchidaceae</taxon>
        <taxon>Apostasioideae</taxon>
        <taxon>Apostasia</taxon>
    </lineage>
</organism>
<dbReference type="InterPro" id="IPR042470">
    <property type="entry name" value="RMI1_N_C_sf"/>
</dbReference>
<dbReference type="SMART" id="SM01161">
    <property type="entry name" value="DUF1767"/>
    <property type="match status" value="1"/>
</dbReference>
<keyword evidence="6" id="KW-1185">Reference proteome</keyword>
<evidence type="ECO:0000256" key="3">
    <source>
        <dbReference type="SAM" id="MobiDB-lite"/>
    </source>
</evidence>
<name>A0A2I0AEA5_9ASPA</name>
<comment type="subcellular location">
    <subcellularLocation>
        <location evidence="1">Nucleus</location>
    </subcellularLocation>
</comment>